<name>A0A6C0KA96_9ZZZZ</name>
<reference evidence="2" key="1">
    <citation type="journal article" date="2020" name="Nature">
        <title>Giant virus diversity and host interactions through global metagenomics.</title>
        <authorList>
            <person name="Schulz F."/>
            <person name="Roux S."/>
            <person name="Paez-Espino D."/>
            <person name="Jungbluth S."/>
            <person name="Walsh D.A."/>
            <person name="Denef V.J."/>
            <person name="McMahon K.D."/>
            <person name="Konstantinidis K.T."/>
            <person name="Eloe-Fadrosh E.A."/>
            <person name="Kyrpides N.C."/>
            <person name="Woyke T."/>
        </authorList>
    </citation>
    <scope>NUCLEOTIDE SEQUENCE</scope>
    <source>
        <strain evidence="2">GVMAG-S-1102244-55</strain>
    </source>
</reference>
<dbReference type="AlphaFoldDB" id="A0A6C0KA96"/>
<dbReference type="EMBL" id="MN740848">
    <property type="protein sequence ID" value="QHU14975.1"/>
    <property type="molecule type" value="Genomic_DNA"/>
</dbReference>
<feature type="region of interest" description="Disordered" evidence="1">
    <location>
        <begin position="338"/>
        <end position="367"/>
    </location>
</feature>
<evidence type="ECO:0000313" key="2">
    <source>
        <dbReference type="EMBL" id="QHU14975.1"/>
    </source>
</evidence>
<feature type="compositionally biased region" description="Basic residues" evidence="1">
    <location>
        <begin position="118"/>
        <end position="136"/>
    </location>
</feature>
<organism evidence="2">
    <name type="scientific">viral metagenome</name>
    <dbReference type="NCBI Taxonomy" id="1070528"/>
    <lineage>
        <taxon>unclassified sequences</taxon>
        <taxon>metagenomes</taxon>
        <taxon>organismal metagenomes</taxon>
    </lineage>
</organism>
<protein>
    <submittedName>
        <fullName evidence="2">Uncharacterized protein</fullName>
    </submittedName>
</protein>
<accession>A0A6C0KA96</accession>
<feature type="region of interest" description="Disordered" evidence="1">
    <location>
        <begin position="110"/>
        <end position="137"/>
    </location>
</feature>
<evidence type="ECO:0000256" key="1">
    <source>
        <dbReference type="SAM" id="MobiDB-lite"/>
    </source>
</evidence>
<sequence length="367" mass="42995">MAEGNPTEFLIENTEDKKFIDEFILFMDDNKSQYYITKNEVKKLRSHLYDGANNQFVGGYFGVRINMNLAQYTAKDTFSFDFIEADDLTKESRLFDNKVKKFMNSINGDKLETAPSSPKKKGGKRKKKKTRKKRGGAPKFLCGPDTVFVPEVHFNELESIFDKLKEEVQHSTALEEIVDELPSIRRDKKSGKCIGCKKLIDELVKNTMPSFVGPKILPIKNDDIIWLQQFTGVHKGGMCTVMGGRRNKKTRKKRGGNYIGKVIHLDFNKNKMKEIIINYPDNEKLIQKYYVYHQDANYLYLQDYPATDWKELLLPKKFIEELESKNIIQIQIIPKKVVGGRRRKRKTHKKKNRKRRTKKKTRRRKKR</sequence>
<proteinExistence type="predicted"/>